<proteinExistence type="predicted"/>
<dbReference type="SUPFAM" id="SSF141694">
    <property type="entry name" value="AF2212/PG0164-like"/>
    <property type="match status" value="1"/>
</dbReference>
<comment type="caution">
    <text evidence="1">The sequence shown here is derived from an EMBL/GenBank/DDBJ whole genome shotgun (WGS) entry which is preliminary data.</text>
</comment>
<accession>A0A4R6J6Q3</accession>
<dbReference type="Pfam" id="PF08922">
    <property type="entry name" value="DUF1905"/>
    <property type="match status" value="1"/>
</dbReference>
<reference evidence="1 2" key="1">
    <citation type="submission" date="2019-03" db="EMBL/GenBank/DDBJ databases">
        <title>Sequencing the genomes of 1000 actinobacteria strains.</title>
        <authorList>
            <person name="Klenk H.-P."/>
        </authorList>
    </citation>
    <scope>NUCLEOTIDE SEQUENCE [LARGE SCALE GENOMIC DNA]</scope>
    <source>
        <strain evidence="1 2">DSM 43805</strain>
    </source>
</reference>
<organism evidence="1 2">
    <name type="scientific">Paractinoplanes brasiliensis</name>
    <dbReference type="NCBI Taxonomy" id="52695"/>
    <lineage>
        <taxon>Bacteria</taxon>
        <taxon>Bacillati</taxon>
        <taxon>Actinomycetota</taxon>
        <taxon>Actinomycetes</taxon>
        <taxon>Micromonosporales</taxon>
        <taxon>Micromonosporaceae</taxon>
        <taxon>Paractinoplanes</taxon>
    </lineage>
</organism>
<dbReference type="InterPro" id="IPR015018">
    <property type="entry name" value="DUF1905"/>
</dbReference>
<dbReference type="Gene3D" id="2.40.30.100">
    <property type="entry name" value="AF2212/PG0164-like"/>
    <property type="match status" value="1"/>
</dbReference>
<dbReference type="Proteomes" id="UP000294901">
    <property type="component" value="Unassembled WGS sequence"/>
</dbReference>
<name>A0A4R6J6Q3_9ACTN</name>
<dbReference type="AlphaFoldDB" id="A0A4R6J6Q3"/>
<dbReference type="InterPro" id="IPR037079">
    <property type="entry name" value="AF2212/PG0164-like_sf"/>
</dbReference>
<evidence type="ECO:0000313" key="1">
    <source>
        <dbReference type="EMBL" id="TDO31159.1"/>
    </source>
</evidence>
<protein>
    <submittedName>
        <fullName evidence="1">Uncharacterized protein DUF1905</fullName>
    </submittedName>
</protein>
<keyword evidence="2" id="KW-1185">Reference proteome</keyword>
<sequence length="113" mass="12308">MSYPPAMLGAVIVEFESELWVWDARKDETWTFVSLPVEESDVIRDLTEGARRGFGSVRVKASIGTSHWQTSIFPGGGGGAYVLPVKRAVRQAQQLEAGDVATVSVEVLGLRTE</sequence>
<dbReference type="EMBL" id="SNWR01000002">
    <property type="protein sequence ID" value="TDO31159.1"/>
    <property type="molecule type" value="Genomic_DNA"/>
</dbReference>
<gene>
    <name evidence="1" type="ORF">C8E87_6569</name>
</gene>
<evidence type="ECO:0000313" key="2">
    <source>
        <dbReference type="Proteomes" id="UP000294901"/>
    </source>
</evidence>